<dbReference type="PROSITE" id="PS50886">
    <property type="entry name" value="TRBD"/>
    <property type="match status" value="1"/>
</dbReference>
<evidence type="ECO:0000259" key="20">
    <source>
        <dbReference type="PROSITE" id="PS51447"/>
    </source>
</evidence>
<dbReference type="PANTHER" id="PTHR10947:SF0">
    <property type="entry name" value="PHENYLALANINE--TRNA LIGASE BETA SUBUNIT"/>
    <property type="match status" value="1"/>
</dbReference>
<name>A0A0F9FLT7_9ZZZZ</name>
<evidence type="ECO:0000256" key="3">
    <source>
        <dbReference type="ARBA" id="ARBA00008653"/>
    </source>
</evidence>
<evidence type="ECO:0000256" key="7">
    <source>
        <dbReference type="ARBA" id="ARBA00022490"/>
    </source>
</evidence>
<keyword evidence="16" id="KW-0030">Aminoacyl-tRNA synthetase</keyword>
<dbReference type="SUPFAM" id="SSF54991">
    <property type="entry name" value="Anticodon-binding domain of PheRS"/>
    <property type="match status" value="1"/>
</dbReference>
<dbReference type="SUPFAM" id="SSF46955">
    <property type="entry name" value="Putative DNA-binding domain"/>
    <property type="match status" value="1"/>
</dbReference>
<dbReference type="InterPro" id="IPR009061">
    <property type="entry name" value="DNA-bd_dom_put_sf"/>
</dbReference>
<dbReference type="EMBL" id="LAZR01023157">
    <property type="protein sequence ID" value="KKL79481.1"/>
    <property type="molecule type" value="Genomic_DNA"/>
</dbReference>
<dbReference type="Pfam" id="PF03147">
    <property type="entry name" value="FDX-ACB"/>
    <property type="match status" value="1"/>
</dbReference>
<feature type="domain" description="B5" evidence="21">
    <location>
        <begin position="298"/>
        <end position="374"/>
    </location>
</feature>
<feature type="non-terminal residue" evidence="22">
    <location>
        <position position="1"/>
    </location>
</feature>
<proteinExistence type="inferred from homology"/>
<dbReference type="Gene3D" id="3.30.56.10">
    <property type="match status" value="2"/>
</dbReference>
<sequence length="694" mass="75948">IILKPALIRGVESAGMVCSEKELGLSDYHEGIMVLADDAPVGDPISTYLGDVIFDMDITPNRPDLLSIVGVAHEVAALSDGSVRDPSVQYTAAAKPIKGRAGVEIADPDLCPRYVAALIEGIKMGESPSWMQERLVAAGLRPINNIVDITNYVMLELGQPLHAFDFKRLREGQIIVRRARPDETLLLLDGREQKLSPDMLVIADAEAAVALAGVMGGAESEIDQDTTTVLLESANFHGPNIRRTAAAFKVRTDASLRFEKGLSPQLPPVAAQRAVKLMVELCGGKAAAGLIDVYPKREKDVRVTLSQRRLHTLLGMELPVRRVRQLLSSLGFSCRWAPPDSYVVRVPYWRTDVSIADDVVEEIARIVGYDQLPTTRLRGEFPPVWPQPRRDLRNNVADILVAAGMQEVVTYSLTSLEALGKVLAPEELSSDAPLRVANPMSRDQEYARTSLRASLLQALADNVMHRDDLTALFETARVYLPRPDDLPNEVETVAAVISGRPPGRWGEPSGEPAGLYEAKSYLDLLFRRLGVSAQYDEVTDYAFLPGRTAAVAVDGRRIGLVGQVHPRVVSQFGLEAPVAMFELDLDALLPHVKEVRHYQPVAPYPSLEEDLAVVVEADVPAAQVQSIIQQSSLVRSVRLFDVYSGSQVPAGKKSLAFSVSYQAADHTLTDEEVRRQRERIVARLGQELGAVLRG</sequence>
<evidence type="ECO:0000256" key="16">
    <source>
        <dbReference type="ARBA" id="ARBA00023146"/>
    </source>
</evidence>
<dbReference type="InterPro" id="IPR005146">
    <property type="entry name" value="B3/B4_tRNA-bd"/>
</dbReference>
<keyword evidence="11" id="KW-0547">Nucleotide-binding</keyword>
<dbReference type="HAMAP" id="MF_00283">
    <property type="entry name" value="Phe_tRNA_synth_beta1"/>
    <property type="match status" value="1"/>
</dbReference>
<dbReference type="CDD" id="cd00769">
    <property type="entry name" value="PheRS_beta_core"/>
    <property type="match status" value="1"/>
</dbReference>
<dbReference type="FunFam" id="3.30.70.380:FF:000001">
    <property type="entry name" value="Phenylalanine--tRNA ligase beta subunit"/>
    <property type="match status" value="1"/>
</dbReference>
<dbReference type="InterPro" id="IPR002547">
    <property type="entry name" value="tRNA-bd_dom"/>
</dbReference>
<dbReference type="FunFam" id="3.50.40.10:FF:000001">
    <property type="entry name" value="Phenylalanine--tRNA ligase beta subunit"/>
    <property type="match status" value="1"/>
</dbReference>
<dbReference type="PANTHER" id="PTHR10947">
    <property type="entry name" value="PHENYLALANYL-TRNA SYNTHETASE BETA CHAIN AND LEUCINE-RICH REPEAT-CONTAINING PROTEIN 47"/>
    <property type="match status" value="1"/>
</dbReference>
<dbReference type="GO" id="GO:0004826">
    <property type="term" value="F:phenylalanine-tRNA ligase activity"/>
    <property type="evidence" value="ECO:0007669"/>
    <property type="project" value="UniProtKB-EC"/>
</dbReference>
<dbReference type="PROSITE" id="PS51483">
    <property type="entry name" value="B5"/>
    <property type="match status" value="1"/>
</dbReference>
<evidence type="ECO:0000256" key="9">
    <source>
        <dbReference type="ARBA" id="ARBA00022598"/>
    </source>
</evidence>
<evidence type="ECO:0000256" key="14">
    <source>
        <dbReference type="ARBA" id="ARBA00022884"/>
    </source>
</evidence>
<keyword evidence="7" id="KW-0963">Cytoplasm</keyword>
<dbReference type="GO" id="GO:0006432">
    <property type="term" value="P:phenylalanyl-tRNA aminoacylation"/>
    <property type="evidence" value="ECO:0007669"/>
    <property type="project" value="InterPro"/>
</dbReference>
<keyword evidence="12" id="KW-0067">ATP-binding</keyword>
<dbReference type="SMART" id="SM00874">
    <property type="entry name" value="B5"/>
    <property type="match status" value="1"/>
</dbReference>
<dbReference type="GO" id="GO:0000049">
    <property type="term" value="F:tRNA binding"/>
    <property type="evidence" value="ECO:0007669"/>
    <property type="project" value="UniProtKB-KW"/>
</dbReference>
<comment type="subcellular location">
    <subcellularLocation>
        <location evidence="2">Cytoplasm</location>
    </subcellularLocation>
</comment>
<keyword evidence="10" id="KW-0479">Metal-binding</keyword>
<keyword evidence="9" id="KW-0436">Ligase</keyword>
<comment type="caution">
    <text evidence="22">The sequence shown here is derived from an EMBL/GenBank/DDBJ whole genome shotgun (WGS) entry which is preliminary data.</text>
</comment>
<evidence type="ECO:0000256" key="4">
    <source>
        <dbReference type="ARBA" id="ARBA00011209"/>
    </source>
</evidence>
<dbReference type="InterPro" id="IPR012340">
    <property type="entry name" value="NA-bd_OB-fold"/>
</dbReference>
<dbReference type="InterPro" id="IPR005147">
    <property type="entry name" value="tRNA_synthase_B5-dom"/>
</dbReference>
<dbReference type="InterPro" id="IPR005121">
    <property type="entry name" value="Fdx_antiC-bd"/>
</dbReference>
<dbReference type="Gene3D" id="3.30.930.10">
    <property type="entry name" value="Bira Bifunctional Protein, Domain 2"/>
    <property type="match status" value="1"/>
</dbReference>
<evidence type="ECO:0000256" key="18">
    <source>
        <dbReference type="ARBA" id="ARBA00049255"/>
    </source>
</evidence>
<evidence type="ECO:0000256" key="5">
    <source>
        <dbReference type="ARBA" id="ARBA00012814"/>
    </source>
</evidence>
<comment type="catalytic activity">
    <reaction evidence="18">
        <text>tRNA(Phe) + L-phenylalanine + ATP = L-phenylalanyl-tRNA(Phe) + AMP + diphosphate + H(+)</text>
        <dbReference type="Rhea" id="RHEA:19413"/>
        <dbReference type="Rhea" id="RHEA-COMP:9668"/>
        <dbReference type="Rhea" id="RHEA-COMP:9699"/>
        <dbReference type="ChEBI" id="CHEBI:15378"/>
        <dbReference type="ChEBI" id="CHEBI:30616"/>
        <dbReference type="ChEBI" id="CHEBI:33019"/>
        <dbReference type="ChEBI" id="CHEBI:58095"/>
        <dbReference type="ChEBI" id="CHEBI:78442"/>
        <dbReference type="ChEBI" id="CHEBI:78531"/>
        <dbReference type="ChEBI" id="CHEBI:456215"/>
        <dbReference type="EC" id="6.1.1.20"/>
    </reaction>
</comment>
<dbReference type="SMART" id="SM00873">
    <property type="entry name" value="B3_4"/>
    <property type="match status" value="1"/>
</dbReference>
<feature type="domain" description="FDX-ACB" evidence="20">
    <location>
        <begin position="602"/>
        <end position="693"/>
    </location>
</feature>
<dbReference type="Pfam" id="PF03483">
    <property type="entry name" value="B3_4"/>
    <property type="match status" value="1"/>
</dbReference>
<evidence type="ECO:0000256" key="15">
    <source>
        <dbReference type="ARBA" id="ARBA00022917"/>
    </source>
</evidence>
<dbReference type="InterPro" id="IPR045864">
    <property type="entry name" value="aa-tRNA-synth_II/BPL/LPL"/>
</dbReference>
<evidence type="ECO:0000256" key="10">
    <source>
        <dbReference type="ARBA" id="ARBA00022723"/>
    </source>
</evidence>
<dbReference type="Pfam" id="PF17759">
    <property type="entry name" value="tRNA_synthFbeta"/>
    <property type="match status" value="1"/>
</dbReference>
<dbReference type="NCBIfam" id="TIGR00472">
    <property type="entry name" value="pheT_bact"/>
    <property type="match status" value="1"/>
</dbReference>
<evidence type="ECO:0000259" key="21">
    <source>
        <dbReference type="PROSITE" id="PS51483"/>
    </source>
</evidence>
<organism evidence="22">
    <name type="scientific">marine sediment metagenome</name>
    <dbReference type="NCBI Taxonomy" id="412755"/>
    <lineage>
        <taxon>unclassified sequences</taxon>
        <taxon>metagenomes</taxon>
        <taxon>ecological metagenomes</taxon>
    </lineage>
</organism>
<dbReference type="SUPFAM" id="SSF56037">
    <property type="entry name" value="PheT/TilS domain"/>
    <property type="match status" value="1"/>
</dbReference>
<evidence type="ECO:0000256" key="1">
    <source>
        <dbReference type="ARBA" id="ARBA00001946"/>
    </source>
</evidence>
<dbReference type="InterPro" id="IPR041616">
    <property type="entry name" value="PheRS_beta_core"/>
</dbReference>
<evidence type="ECO:0000256" key="12">
    <source>
        <dbReference type="ARBA" id="ARBA00022840"/>
    </source>
</evidence>
<evidence type="ECO:0000256" key="6">
    <source>
        <dbReference type="ARBA" id="ARBA00017032"/>
    </source>
</evidence>
<evidence type="ECO:0000256" key="13">
    <source>
        <dbReference type="ARBA" id="ARBA00022842"/>
    </source>
</evidence>
<dbReference type="SUPFAM" id="SSF50249">
    <property type="entry name" value="Nucleic acid-binding proteins"/>
    <property type="match status" value="1"/>
</dbReference>
<comment type="similarity">
    <text evidence="3">Belongs to the phenylalanyl-tRNA synthetase beta subunit family. Type 1 subfamily.</text>
</comment>
<dbReference type="Gene3D" id="2.40.50.140">
    <property type="entry name" value="Nucleic acid-binding proteins"/>
    <property type="match status" value="1"/>
</dbReference>
<reference evidence="22" key="1">
    <citation type="journal article" date="2015" name="Nature">
        <title>Complex archaea that bridge the gap between prokaryotes and eukaryotes.</title>
        <authorList>
            <person name="Spang A."/>
            <person name="Saw J.H."/>
            <person name="Jorgensen S.L."/>
            <person name="Zaremba-Niedzwiedzka K."/>
            <person name="Martijn J."/>
            <person name="Lind A.E."/>
            <person name="van Eijk R."/>
            <person name="Schleper C."/>
            <person name="Guy L."/>
            <person name="Ettema T.J."/>
        </authorList>
    </citation>
    <scope>NUCLEOTIDE SEQUENCE</scope>
</reference>
<dbReference type="PROSITE" id="PS51447">
    <property type="entry name" value="FDX_ACB"/>
    <property type="match status" value="1"/>
</dbReference>
<dbReference type="GO" id="GO:0009328">
    <property type="term" value="C:phenylalanine-tRNA ligase complex"/>
    <property type="evidence" value="ECO:0007669"/>
    <property type="project" value="TreeGrafter"/>
</dbReference>
<dbReference type="SMART" id="SM00896">
    <property type="entry name" value="FDX-ACB"/>
    <property type="match status" value="1"/>
</dbReference>
<dbReference type="Pfam" id="PF03484">
    <property type="entry name" value="B5"/>
    <property type="match status" value="1"/>
</dbReference>
<evidence type="ECO:0000259" key="19">
    <source>
        <dbReference type="PROSITE" id="PS50886"/>
    </source>
</evidence>
<dbReference type="Gene3D" id="3.30.70.380">
    <property type="entry name" value="Ferrodoxin-fold anticodon-binding domain"/>
    <property type="match status" value="1"/>
</dbReference>
<gene>
    <name evidence="22" type="ORF">LCGC14_2014410</name>
</gene>
<dbReference type="GO" id="GO:0000287">
    <property type="term" value="F:magnesium ion binding"/>
    <property type="evidence" value="ECO:0007669"/>
    <property type="project" value="InterPro"/>
</dbReference>
<dbReference type="InterPro" id="IPR036690">
    <property type="entry name" value="Fdx_antiC-bd_sf"/>
</dbReference>
<dbReference type="InterPro" id="IPR020825">
    <property type="entry name" value="Phe-tRNA_synthase-like_B3/B4"/>
</dbReference>
<dbReference type="EC" id="6.1.1.20" evidence="5"/>
<dbReference type="InterPro" id="IPR045060">
    <property type="entry name" value="Phe-tRNA-ligase_IIc_bsu"/>
</dbReference>
<dbReference type="GO" id="GO:0005524">
    <property type="term" value="F:ATP binding"/>
    <property type="evidence" value="ECO:0007669"/>
    <property type="project" value="UniProtKB-KW"/>
</dbReference>
<evidence type="ECO:0000256" key="11">
    <source>
        <dbReference type="ARBA" id="ARBA00022741"/>
    </source>
</evidence>
<protein>
    <recommendedName>
        <fullName evidence="6">Phenylalanine--tRNA ligase beta subunit</fullName>
        <ecNumber evidence="5">6.1.1.20</ecNumber>
    </recommendedName>
    <alternativeName>
        <fullName evidence="17">Phenylalanyl-tRNA synthetase beta subunit</fullName>
    </alternativeName>
</protein>
<evidence type="ECO:0000313" key="22">
    <source>
        <dbReference type="EMBL" id="KKL79481.1"/>
    </source>
</evidence>
<comment type="cofactor">
    <cofactor evidence="1">
        <name>Mg(2+)</name>
        <dbReference type="ChEBI" id="CHEBI:18420"/>
    </cofactor>
</comment>
<dbReference type="Gene3D" id="3.50.40.10">
    <property type="entry name" value="Phenylalanyl-trna Synthetase, Chain B, domain 3"/>
    <property type="match status" value="1"/>
</dbReference>
<keyword evidence="14" id="KW-0694">RNA-binding</keyword>
<feature type="domain" description="TRNA-binding" evidence="19">
    <location>
        <begin position="1"/>
        <end position="46"/>
    </location>
</feature>
<dbReference type="SUPFAM" id="SSF55681">
    <property type="entry name" value="Class II aaRS and biotin synthetases"/>
    <property type="match status" value="1"/>
</dbReference>
<dbReference type="InterPro" id="IPR004532">
    <property type="entry name" value="Phe-tRNA-ligase_IIc_bsu_bact"/>
</dbReference>
<keyword evidence="8" id="KW-0820">tRNA-binding</keyword>
<accession>A0A0F9FLT7</accession>
<keyword evidence="15" id="KW-0648">Protein biosynthesis</keyword>
<evidence type="ECO:0000256" key="2">
    <source>
        <dbReference type="ARBA" id="ARBA00004496"/>
    </source>
</evidence>
<dbReference type="AlphaFoldDB" id="A0A0F9FLT7"/>
<comment type="subunit">
    <text evidence="4">Tetramer of two alpha and two beta subunits.</text>
</comment>
<keyword evidence="13" id="KW-0460">Magnesium</keyword>
<evidence type="ECO:0000256" key="8">
    <source>
        <dbReference type="ARBA" id="ARBA00022555"/>
    </source>
</evidence>
<evidence type="ECO:0000256" key="17">
    <source>
        <dbReference type="ARBA" id="ARBA00033189"/>
    </source>
</evidence>